<dbReference type="Pfam" id="PF01593">
    <property type="entry name" value="Amino_oxidase"/>
    <property type="match status" value="1"/>
</dbReference>
<sequence length="455" mass="47490">MKIAIIGAGLAGLVAAYELRDDADVTVFEASDRIGGKLFTVPFSCGPVDMGAEAFLNYRADAREFFDELGLERVYPSTAKPAVYVDGALHPMPMADTLMGIPATSAPVAHLVSPETARAIDEETSGPGISWEEGQDVSLGQLVADTFGRDLVTHLIDALLGGVYSCTADDLGLRATVPALAGALDAQAAAGGPVYLSTAVQAVLSSRPPRNEDTPVFGTFPGGYAELYDTLAERSGAEIYIDAFITGITRTPQGTYTLKGGEGEYDRVLIATPAPTAALLIGGVNPKAAAELKDIKLASSAVVGLRFADASALIDNSGVLVATDAEGVTAKAFTISSNKWPHLAQRGGALIRASFGRFGDDAITRADEDELVDLALDDVHTVIGFDGRAAEPTDIFVQRWYGGLPRYDEQHLARVARISAALEDTPTITATGAWAHGVGVPDVIASARAAAKTLI</sequence>
<dbReference type="OrthoDB" id="4496419at2"/>
<keyword evidence="11 12" id="KW-0350">Heme biosynthesis</keyword>
<dbReference type="EMBL" id="CP009245">
    <property type="protein sequence ID" value="APT83951.1"/>
    <property type="molecule type" value="Genomic_DNA"/>
</dbReference>
<dbReference type="Proteomes" id="UP000185478">
    <property type="component" value="Chromosome"/>
</dbReference>
<evidence type="ECO:0000256" key="5">
    <source>
        <dbReference type="ARBA" id="ARBA00008310"/>
    </source>
</evidence>
<keyword evidence="9 12" id="KW-0274">FAD</keyword>
<comment type="subcellular location">
    <subcellularLocation>
        <location evidence="12">Cytoplasm</location>
    </subcellularLocation>
</comment>
<evidence type="ECO:0000256" key="2">
    <source>
        <dbReference type="ARBA" id="ARBA00001974"/>
    </source>
</evidence>
<dbReference type="RefSeq" id="WP_075724577.1">
    <property type="nucleotide sequence ID" value="NZ_CP009245.1"/>
</dbReference>
<evidence type="ECO:0000313" key="14">
    <source>
        <dbReference type="EMBL" id="APT83951.1"/>
    </source>
</evidence>
<keyword evidence="12" id="KW-0963">Cytoplasm</keyword>
<dbReference type="PANTHER" id="PTHR42923:SF3">
    <property type="entry name" value="PROTOPORPHYRINOGEN OXIDASE"/>
    <property type="match status" value="1"/>
</dbReference>
<comment type="function">
    <text evidence="3 12">Involved in coproporphyrin-dependent heme b biosynthesis. Catalyzes the oxidation of coproporphyrinogen III to coproporphyrin III.</text>
</comment>
<dbReference type="InterPro" id="IPR004572">
    <property type="entry name" value="Protoporphyrinogen_oxidase"/>
</dbReference>
<dbReference type="SUPFAM" id="SSF54373">
    <property type="entry name" value="FAD-linked reductases, C-terminal domain"/>
    <property type="match status" value="1"/>
</dbReference>
<gene>
    <name evidence="14" type="ORF">CAQU_01425</name>
</gene>
<organism evidence="14 15">
    <name type="scientific">Corynebacterium aquilae DSM 44791</name>
    <dbReference type="NCBI Taxonomy" id="1431546"/>
    <lineage>
        <taxon>Bacteria</taxon>
        <taxon>Bacillati</taxon>
        <taxon>Actinomycetota</taxon>
        <taxon>Actinomycetes</taxon>
        <taxon>Mycobacteriales</taxon>
        <taxon>Corynebacteriaceae</taxon>
        <taxon>Corynebacterium</taxon>
    </lineage>
</organism>
<dbReference type="GO" id="GO:0006783">
    <property type="term" value="P:heme biosynthetic process"/>
    <property type="evidence" value="ECO:0007669"/>
    <property type="project" value="UniProtKB-UniRule"/>
</dbReference>
<comment type="pathway">
    <text evidence="4 12">Porphyrin-containing compound metabolism; protoheme biosynthesis.</text>
</comment>
<dbReference type="AlphaFoldDB" id="A0A1L7CDM8"/>
<dbReference type="NCBIfam" id="TIGR00562">
    <property type="entry name" value="proto_IX_ox"/>
    <property type="match status" value="1"/>
</dbReference>
<evidence type="ECO:0000256" key="7">
    <source>
        <dbReference type="ARBA" id="ARBA00019046"/>
    </source>
</evidence>
<evidence type="ECO:0000256" key="3">
    <source>
        <dbReference type="ARBA" id="ARBA00002185"/>
    </source>
</evidence>
<keyword evidence="10 12" id="KW-0560">Oxidoreductase</keyword>
<dbReference type="GO" id="GO:0005737">
    <property type="term" value="C:cytoplasm"/>
    <property type="evidence" value="ECO:0007669"/>
    <property type="project" value="UniProtKB-SubCell"/>
</dbReference>
<dbReference type="EC" id="1.3.3.15" evidence="6 12"/>
<dbReference type="Gene3D" id="3.90.660.20">
    <property type="entry name" value="Protoporphyrinogen oxidase, mitochondrial, domain 2"/>
    <property type="match status" value="1"/>
</dbReference>
<dbReference type="UniPathway" id="UPA00252"/>
<dbReference type="PANTHER" id="PTHR42923">
    <property type="entry name" value="PROTOPORPHYRINOGEN OXIDASE"/>
    <property type="match status" value="1"/>
</dbReference>
<dbReference type="Gene3D" id="3.50.50.60">
    <property type="entry name" value="FAD/NAD(P)-binding domain"/>
    <property type="match status" value="1"/>
</dbReference>
<comment type="similarity">
    <text evidence="5 12">Belongs to the protoporphyrinogen/coproporphyrinogen oxidase family. Coproporphyrinogen III oxidase subfamily.</text>
</comment>
<name>A0A1L7CDM8_9CORY</name>
<feature type="domain" description="Amine oxidase" evidence="13">
    <location>
        <begin position="10"/>
        <end position="454"/>
    </location>
</feature>
<protein>
    <recommendedName>
        <fullName evidence="7 12">Coproporphyrinogen III oxidase</fullName>
        <ecNumber evidence="6 12">1.3.3.15</ecNumber>
    </recommendedName>
</protein>
<dbReference type="InterPro" id="IPR002937">
    <property type="entry name" value="Amino_oxidase"/>
</dbReference>
<dbReference type="InterPro" id="IPR036188">
    <property type="entry name" value="FAD/NAD-bd_sf"/>
</dbReference>
<evidence type="ECO:0000256" key="10">
    <source>
        <dbReference type="ARBA" id="ARBA00023002"/>
    </source>
</evidence>
<dbReference type="InterPro" id="IPR050464">
    <property type="entry name" value="Zeta_carotene_desat/Oxidored"/>
</dbReference>
<dbReference type="NCBIfam" id="NF008841">
    <property type="entry name" value="PRK11883.1-1"/>
    <property type="match status" value="1"/>
</dbReference>
<keyword evidence="15" id="KW-1185">Reference proteome</keyword>
<dbReference type="Gene3D" id="1.10.3110.10">
    <property type="entry name" value="protoporphyrinogen ix oxidase, domain 3"/>
    <property type="match status" value="1"/>
</dbReference>
<evidence type="ECO:0000256" key="6">
    <source>
        <dbReference type="ARBA" id="ARBA00012402"/>
    </source>
</evidence>
<dbReference type="GO" id="GO:0004729">
    <property type="term" value="F:oxygen-dependent protoporphyrinogen oxidase activity"/>
    <property type="evidence" value="ECO:0007669"/>
    <property type="project" value="UniProtKB-UniRule"/>
</dbReference>
<comment type="catalytic activity">
    <reaction evidence="1">
        <text>coproporphyrinogen III + 3 O2 = coproporphyrin III + 3 H2O2</text>
        <dbReference type="Rhea" id="RHEA:43436"/>
        <dbReference type="ChEBI" id="CHEBI:15379"/>
        <dbReference type="ChEBI" id="CHEBI:16240"/>
        <dbReference type="ChEBI" id="CHEBI:57309"/>
        <dbReference type="ChEBI" id="CHEBI:131725"/>
        <dbReference type="EC" id="1.3.3.15"/>
    </reaction>
    <physiologicalReaction direction="left-to-right" evidence="1">
        <dbReference type="Rhea" id="RHEA:43437"/>
    </physiologicalReaction>
</comment>
<evidence type="ECO:0000259" key="13">
    <source>
        <dbReference type="Pfam" id="PF01593"/>
    </source>
</evidence>
<evidence type="ECO:0000256" key="12">
    <source>
        <dbReference type="RuleBase" id="RU364052"/>
    </source>
</evidence>
<evidence type="ECO:0000313" key="15">
    <source>
        <dbReference type="Proteomes" id="UP000185478"/>
    </source>
</evidence>
<accession>A0A1L7CDM8</accession>
<evidence type="ECO:0000256" key="1">
    <source>
        <dbReference type="ARBA" id="ARBA00001755"/>
    </source>
</evidence>
<comment type="cofactor">
    <cofactor evidence="2 12">
        <name>FAD</name>
        <dbReference type="ChEBI" id="CHEBI:57692"/>
    </cofactor>
</comment>
<dbReference type="STRING" id="1431546.CAQU_01425"/>
<evidence type="ECO:0000256" key="8">
    <source>
        <dbReference type="ARBA" id="ARBA00022630"/>
    </source>
</evidence>
<evidence type="ECO:0000256" key="4">
    <source>
        <dbReference type="ARBA" id="ARBA00004744"/>
    </source>
</evidence>
<reference evidence="14 15" key="1">
    <citation type="submission" date="2014-08" db="EMBL/GenBank/DDBJ databases">
        <title>Complete genome sequence of Corynebacterium aquilae S-613T(T) (=DSM 44791(T)), isolated from the choana of a healthy golden eagle.</title>
        <authorList>
            <person name="Ruckert C."/>
            <person name="Albersmeier A."/>
            <person name="Winkler A."/>
            <person name="Kalinowski J."/>
        </authorList>
    </citation>
    <scope>NUCLEOTIDE SEQUENCE [LARGE SCALE GENOMIC DNA]</scope>
    <source>
        <strain evidence="14 15">S-613</strain>
    </source>
</reference>
<evidence type="ECO:0000256" key="9">
    <source>
        <dbReference type="ARBA" id="ARBA00022827"/>
    </source>
</evidence>
<evidence type="ECO:0000256" key="11">
    <source>
        <dbReference type="ARBA" id="ARBA00023133"/>
    </source>
</evidence>
<keyword evidence="8 12" id="KW-0285">Flavoprotein</keyword>
<dbReference type="SUPFAM" id="SSF51905">
    <property type="entry name" value="FAD/NAD(P)-binding domain"/>
    <property type="match status" value="1"/>
</dbReference>
<proteinExistence type="inferred from homology"/>
<dbReference type="KEGG" id="caqu:CAQU_01425"/>